<accession>A0A165P8X6</accession>
<protein>
    <recommendedName>
        <fullName evidence="3">Protein kinase domain-containing protein</fullName>
    </recommendedName>
</protein>
<organism evidence="1 2">
    <name type="scientific">Exidia glandulosa HHB12029</name>
    <dbReference type="NCBI Taxonomy" id="1314781"/>
    <lineage>
        <taxon>Eukaryota</taxon>
        <taxon>Fungi</taxon>
        <taxon>Dikarya</taxon>
        <taxon>Basidiomycota</taxon>
        <taxon>Agaricomycotina</taxon>
        <taxon>Agaricomycetes</taxon>
        <taxon>Auriculariales</taxon>
        <taxon>Exidiaceae</taxon>
        <taxon>Exidia</taxon>
    </lineage>
</organism>
<evidence type="ECO:0008006" key="3">
    <source>
        <dbReference type="Google" id="ProtNLM"/>
    </source>
</evidence>
<dbReference type="InterPro" id="IPR036537">
    <property type="entry name" value="Adaptor_Cbl_N_dom_sf"/>
</dbReference>
<reference evidence="1 2" key="1">
    <citation type="journal article" date="2016" name="Mol. Biol. Evol.">
        <title>Comparative Genomics of Early-Diverging Mushroom-Forming Fungi Provides Insights into the Origins of Lignocellulose Decay Capabilities.</title>
        <authorList>
            <person name="Nagy L.G."/>
            <person name="Riley R."/>
            <person name="Tritt A."/>
            <person name="Adam C."/>
            <person name="Daum C."/>
            <person name="Floudas D."/>
            <person name="Sun H."/>
            <person name="Yadav J.S."/>
            <person name="Pangilinan J."/>
            <person name="Larsson K.H."/>
            <person name="Matsuura K."/>
            <person name="Barry K."/>
            <person name="Labutti K."/>
            <person name="Kuo R."/>
            <person name="Ohm R.A."/>
            <person name="Bhattacharya S.S."/>
            <person name="Shirouzu T."/>
            <person name="Yoshinaga Y."/>
            <person name="Martin F.M."/>
            <person name="Grigoriev I.V."/>
            <person name="Hibbett D.S."/>
        </authorList>
    </citation>
    <scope>NUCLEOTIDE SEQUENCE [LARGE SCALE GENOMIC DNA]</scope>
    <source>
        <strain evidence="1 2">HHB12029</strain>
    </source>
</reference>
<dbReference type="OrthoDB" id="3319207at2759"/>
<dbReference type="AlphaFoldDB" id="A0A165P8X6"/>
<proteinExistence type="predicted"/>
<evidence type="ECO:0000313" key="2">
    <source>
        <dbReference type="Proteomes" id="UP000077266"/>
    </source>
</evidence>
<dbReference type="InterPro" id="IPR059179">
    <property type="entry name" value="MLKL-like_MCAfunc"/>
</dbReference>
<name>A0A165P8X6_EXIGL</name>
<keyword evidence="2" id="KW-1185">Reference proteome</keyword>
<sequence>MPRTTPRSVGPTLAALVVALKVAREATDDVPIVKQILGAAVAIVEYAEKIDKNRDAMYSLATKSATLARQIKDIVAGRTVNPLLTAHLEELSDVFKGVEDFMAKHAAVGRFSRIRRAFDHAFVVAKHVERLREELQDASQGFLIAAALDSNLGIQETKLRIAETNMRMVETNLRIAETTLQVQQNAQYDGEFRLLRFCDINKLEEIRDFGLGDRCVRYARARVDGTSGVLVLRYLDTSDGEQAAANEDVRNIIARDSILQKLSNIRNVHPNIARLYGWGTGSPSSRFTVFKTHGSHIATFFLSRISQSERSRMAWSMTVKSLDAARHLRDRCGIAWRPRFQQFACDDSGEPTLGIGQYEIFEELDDPSTASGGHAAFQVMSSADLFPTRREFSSGRSGGVEVEDLGWEDDRLAALHGCTLVQRNVTTVEKEGLTSSAAGRQEALEYISQISQAASLADNEADVQAYIQGWAKVLNCLADPQQTASKYYWVSYLVQRPPIADPESRYLCDGVPEVPEHIDKVRTSFTARQMFISRRRGWQ</sequence>
<dbReference type="Proteomes" id="UP000077266">
    <property type="component" value="Unassembled WGS sequence"/>
</dbReference>
<dbReference type="GO" id="GO:0007166">
    <property type="term" value="P:cell surface receptor signaling pathway"/>
    <property type="evidence" value="ECO:0007669"/>
    <property type="project" value="InterPro"/>
</dbReference>
<dbReference type="CDD" id="cd21037">
    <property type="entry name" value="MLKL_NTD"/>
    <property type="match status" value="1"/>
</dbReference>
<dbReference type="EMBL" id="KV425891">
    <property type="protein sequence ID" value="KZW01815.1"/>
    <property type="molecule type" value="Genomic_DNA"/>
</dbReference>
<dbReference type="STRING" id="1314781.A0A165P8X6"/>
<dbReference type="InParanoid" id="A0A165P8X6"/>
<evidence type="ECO:0000313" key="1">
    <source>
        <dbReference type="EMBL" id="KZW01815.1"/>
    </source>
</evidence>
<gene>
    <name evidence="1" type="ORF">EXIGLDRAFT_716464</name>
</gene>
<dbReference type="Gene3D" id="1.20.930.20">
    <property type="entry name" value="Adaptor protein Cbl, N-terminal domain"/>
    <property type="match status" value="1"/>
</dbReference>